<dbReference type="Proteomes" id="UP000558113">
    <property type="component" value="Unassembled WGS sequence"/>
</dbReference>
<evidence type="ECO:0000313" key="3">
    <source>
        <dbReference type="Proteomes" id="UP000558113"/>
    </source>
</evidence>
<reference evidence="2 3" key="1">
    <citation type="submission" date="2020-01" db="EMBL/GenBank/DDBJ databases">
        <title>Paenibacillus soybeanensis sp. nov. isolated from the nodules of soybean (Glycine max(L.) Merr).</title>
        <authorList>
            <person name="Wang H."/>
        </authorList>
    </citation>
    <scope>NUCLEOTIDE SEQUENCE [LARGE SCALE GENOMIC DNA]</scope>
    <source>
        <strain evidence="2 3">DSM 23054</strain>
    </source>
</reference>
<dbReference type="EC" id="4.2.1.45" evidence="2"/>
<dbReference type="InterPro" id="IPR050177">
    <property type="entry name" value="Lipid_A_modif_metabolic_enz"/>
</dbReference>
<accession>A0A7X4YMG9</accession>
<comment type="caution">
    <text evidence="2">The sequence shown here is derived from an EMBL/GenBank/DDBJ whole genome shotgun (WGS) entry which is preliminary data.</text>
</comment>
<gene>
    <name evidence="2" type="primary">rfbG</name>
    <name evidence="2" type="ORF">GT003_08860</name>
</gene>
<dbReference type="InterPro" id="IPR013445">
    <property type="entry name" value="CDP_4_6_deHydtase"/>
</dbReference>
<dbReference type="PANTHER" id="PTHR43245:SF10">
    <property type="entry name" value="SUGAR DEHYDRATASE_EPIMERASE YFNG-RELATED"/>
    <property type="match status" value="1"/>
</dbReference>
<dbReference type="RefSeq" id="WP_161696608.1">
    <property type="nucleotide sequence ID" value="NZ_JAAAMU010000004.1"/>
</dbReference>
<dbReference type="GO" id="GO:0047733">
    <property type="term" value="F:CDP-glucose 4,6-dehydratase activity"/>
    <property type="evidence" value="ECO:0007669"/>
    <property type="project" value="UniProtKB-EC"/>
</dbReference>
<protein>
    <submittedName>
        <fullName evidence="2">CDP-glucose 4,6-dehydratase</fullName>
        <ecNumber evidence="2">4.2.1.45</ecNumber>
    </submittedName>
</protein>
<dbReference type="InterPro" id="IPR001509">
    <property type="entry name" value="Epimerase_deHydtase"/>
</dbReference>
<dbReference type="OrthoDB" id="9779041at2"/>
<dbReference type="Gene3D" id="3.90.25.10">
    <property type="entry name" value="UDP-galactose 4-epimerase, domain 1"/>
    <property type="match status" value="1"/>
</dbReference>
<name>A0A7X4YMG9_9BACL</name>
<evidence type="ECO:0000259" key="1">
    <source>
        <dbReference type="Pfam" id="PF01370"/>
    </source>
</evidence>
<dbReference type="Pfam" id="PF01370">
    <property type="entry name" value="Epimerase"/>
    <property type="match status" value="1"/>
</dbReference>
<keyword evidence="2" id="KW-0456">Lyase</keyword>
<keyword evidence="3" id="KW-1185">Reference proteome</keyword>
<sequence>MKPTAMVDDMFWRGRRVMVTGHTGFVGSWLTLWLERLGAVVTGYSDGLPTSVSMYRLCGLEAHVPWIRGDIRDGMSLTAALQQAKPEIVFHLAGASASKSESETDSEHGNGSSLARLFDVEVVGTAALLDAVRLVSRDCPIRAVVALTSDDCYAPRPWGAGLRESDPLGGDTPAAASKACAELAAAAFRQAYFAGGAGPAVATVRAGGLIGGGDFGAGRLAADCVRAAAQGRAAQLPARPDEARPWLHVLDALAGCLALAQRLFPPGGEAYAEAWNLGPRAGDARTSAWLAETLCAGLGSPWAAPAGGSAGESEQRRRQAAAPLLDTAKAAERLGWHPRLEASQAVRWAAEWYAAWMKGLPLREAAAAQIACYERLSAEQG</sequence>
<proteinExistence type="predicted"/>
<dbReference type="AlphaFoldDB" id="A0A7X4YMG9"/>
<organism evidence="2 3">
    <name type="scientific">Paenibacillus sacheonensis</name>
    <dbReference type="NCBI Taxonomy" id="742054"/>
    <lineage>
        <taxon>Bacteria</taxon>
        <taxon>Bacillati</taxon>
        <taxon>Bacillota</taxon>
        <taxon>Bacilli</taxon>
        <taxon>Bacillales</taxon>
        <taxon>Paenibacillaceae</taxon>
        <taxon>Paenibacillus</taxon>
    </lineage>
</organism>
<dbReference type="InterPro" id="IPR036291">
    <property type="entry name" value="NAD(P)-bd_dom_sf"/>
</dbReference>
<dbReference type="PANTHER" id="PTHR43245">
    <property type="entry name" value="BIFUNCTIONAL POLYMYXIN RESISTANCE PROTEIN ARNA"/>
    <property type="match status" value="1"/>
</dbReference>
<evidence type="ECO:0000313" key="2">
    <source>
        <dbReference type="EMBL" id="NBC69098.1"/>
    </source>
</evidence>
<dbReference type="NCBIfam" id="TIGR02622">
    <property type="entry name" value="CDP_4_6_dhtase"/>
    <property type="match status" value="1"/>
</dbReference>
<feature type="domain" description="NAD-dependent epimerase/dehydratase" evidence="1">
    <location>
        <begin position="17"/>
        <end position="263"/>
    </location>
</feature>
<dbReference type="Gene3D" id="3.40.50.720">
    <property type="entry name" value="NAD(P)-binding Rossmann-like Domain"/>
    <property type="match status" value="1"/>
</dbReference>
<dbReference type="SUPFAM" id="SSF51735">
    <property type="entry name" value="NAD(P)-binding Rossmann-fold domains"/>
    <property type="match status" value="1"/>
</dbReference>
<dbReference type="EMBL" id="JAAAMU010000004">
    <property type="protein sequence ID" value="NBC69098.1"/>
    <property type="molecule type" value="Genomic_DNA"/>
</dbReference>